<dbReference type="Proteomes" id="UP001432027">
    <property type="component" value="Unassembled WGS sequence"/>
</dbReference>
<evidence type="ECO:0000313" key="3">
    <source>
        <dbReference type="Proteomes" id="UP001432027"/>
    </source>
</evidence>
<organism evidence="2 3">
    <name type="scientific">Pristionchus entomophagus</name>
    <dbReference type="NCBI Taxonomy" id="358040"/>
    <lineage>
        <taxon>Eukaryota</taxon>
        <taxon>Metazoa</taxon>
        <taxon>Ecdysozoa</taxon>
        <taxon>Nematoda</taxon>
        <taxon>Chromadorea</taxon>
        <taxon>Rhabditida</taxon>
        <taxon>Rhabditina</taxon>
        <taxon>Diplogasteromorpha</taxon>
        <taxon>Diplogasteroidea</taxon>
        <taxon>Neodiplogasteridae</taxon>
        <taxon>Pristionchus</taxon>
    </lineage>
</organism>
<protein>
    <submittedName>
        <fullName evidence="2">Uncharacterized protein</fullName>
    </submittedName>
</protein>
<dbReference type="EMBL" id="BTSX01000001">
    <property type="protein sequence ID" value="GMS78091.1"/>
    <property type="molecule type" value="Genomic_DNA"/>
</dbReference>
<feature type="region of interest" description="Disordered" evidence="1">
    <location>
        <begin position="67"/>
        <end position="88"/>
    </location>
</feature>
<reference evidence="2" key="1">
    <citation type="submission" date="2023-10" db="EMBL/GenBank/DDBJ databases">
        <title>Genome assembly of Pristionchus species.</title>
        <authorList>
            <person name="Yoshida K."/>
            <person name="Sommer R.J."/>
        </authorList>
    </citation>
    <scope>NUCLEOTIDE SEQUENCE</scope>
    <source>
        <strain evidence="2">RS0144</strain>
    </source>
</reference>
<keyword evidence="3" id="KW-1185">Reference proteome</keyword>
<evidence type="ECO:0000313" key="2">
    <source>
        <dbReference type="EMBL" id="GMS78091.1"/>
    </source>
</evidence>
<evidence type="ECO:0000256" key="1">
    <source>
        <dbReference type="SAM" id="MobiDB-lite"/>
    </source>
</evidence>
<proteinExistence type="predicted"/>
<dbReference type="AlphaFoldDB" id="A0AAV5S624"/>
<comment type="caution">
    <text evidence="2">The sequence shown here is derived from an EMBL/GenBank/DDBJ whole genome shotgun (WGS) entry which is preliminary data.</text>
</comment>
<name>A0AAV5S624_9BILA</name>
<gene>
    <name evidence="2" type="ORF">PENTCL1PPCAC_266</name>
</gene>
<feature type="region of interest" description="Disordered" evidence="1">
    <location>
        <begin position="208"/>
        <end position="229"/>
    </location>
</feature>
<sequence length="229" mass="26048">MRPERDCTAHFFSDDDMAQYSISSLLGDTIDIDSIKKAEFRQRTDSSAAKIKEIVSEIREDITVMEKRRSRETTPTAPIPADVRPDPAKQREQILRNLELVRQYSPAQKYKELLERQKKEKKTIVRRKFSLVHALPDKPKKDTQSFASSAPSSYSMSRLLASSPQMSHYDPSTTPLYHHSTTPPLQYTCIVPTSLPYPMPTPVLQYSPSPVGTPAASPYSPMPHHHQMH</sequence>
<accession>A0AAV5S624</accession>